<dbReference type="GO" id="GO:0006508">
    <property type="term" value="P:proteolysis"/>
    <property type="evidence" value="ECO:0007669"/>
    <property type="project" value="UniProtKB-KW"/>
</dbReference>
<dbReference type="AlphaFoldDB" id="A0A8S9RR53"/>
<dbReference type="Gene3D" id="3.40.395.10">
    <property type="entry name" value="Adenoviral Proteinase, Chain A"/>
    <property type="match status" value="3"/>
</dbReference>
<feature type="region of interest" description="Disordered" evidence="5">
    <location>
        <begin position="195"/>
        <end position="219"/>
    </location>
</feature>
<proteinExistence type="inferred from homology"/>
<keyword evidence="4" id="KW-0788">Thiol protease</keyword>
<dbReference type="GO" id="GO:0016926">
    <property type="term" value="P:protein desumoylation"/>
    <property type="evidence" value="ECO:0007669"/>
    <property type="project" value="TreeGrafter"/>
</dbReference>
<dbReference type="PROSITE" id="PS50600">
    <property type="entry name" value="ULP_PROTEASE"/>
    <property type="match status" value="2"/>
</dbReference>
<dbReference type="InterPro" id="IPR003653">
    <property type="entry name" value="Peptidase_C48_C"/>
</dbReference>
<dbReference type="PANTHER" id="PTHR12606">
    <property type="entry name" value="SENTRIN/SUMO-SPECIFIC PROTEASE"/>
    <property type="match status" value="1"/>
</dbReference>
<dbReference type="Pfam" id="PF02902">
    <property type="entry name" value="Peptidase_C48"/>
    <property type="match status" value="3"/>
</dbReference>
<organism evidence="7 8">
    <name type="scientific">Brassica cretica</name>
    <name type="common">Mustard</name>
    <dbReference type="NCBI Taxonomy" id="69181"/>
    <lineage>
        <taxon>Eukaryota</taxon>
        <taxon>Viridiplantae</taxon>
        <taxon>Streptophyta</taxon>
        <taxon>Embryophyta</taxon>
        <taxon>Tracheophyta</taxon>
        <taxon>Spermatophyta</taxon>
        <taxon>Magnoliopsida</taxon>
        <taxon>eudicotyledons</taxon>
        <taxon>Gunneridae</taxon>
        <taxon>Pentapetalae</taxon>
        <taxon>rosids</taxon>
        <taxon>malvids</taxon>
        <taxon>Brassicales</taxon>
        <taxon>Brassicaceae</taxon>
        <taxon>Brassiceae</taxon>
        <taxon>Brassica</taxon>
    </lineage>
</organism>
<evidence type="ECO:0000256" key="4">
    <source>
        <dbReference type="ARBA" id="ARBA00022807"/>
    </source>
</evidence>
<comment type="similarity">
    <text evidence="1">Belongs to the peptidase C48 family.</text>
</comment>
<protein>
    <recommendedName>
        <fullName evidence="6">Ubiquitin-like protease family profile domain-containing protein</fullName>
    </recommendedName>
</protein>
<dbReference type="GO" id="GO:0005634">
    <property type="term" value="C:nucleus"/>
    <property type="evidence" value="ECO:0007669"/>
    <property type="project" value="TreeGrafter"/>
</dbReference>
<dbReference type="Proteomes" id="UP000712600">
    <property type="component" value="Unassembled WGS sequence"/>
</dbReference>
<evidence type="ECO:0000313" key="7">
    <source>
        <dbReference type="EMBL" id="KAF3583661.1"/>
    </source>
</evidence>
<evidence type="ECO:0000256" key="5">
    <source>
        <dbReference type="SAM" id="MobiDB-lite"/>
    </source>
</evidence>
<feature type="domain" description="Ubiquitin-like protease family profile" evidence="6">
    <location>
        <begin position="1"/>
        <end position="123"/>
    </location>
</feature>
<keyword evidence="3" id="KW-0378">Hydrolase</keyword>
<dbReference type="SUPFAM" id="SSF54001">
    <property type="entry name" value="Cysteine proteinases"/>
    <property type="match status" value="3"/>
</dbReference>
<name>A0A8S9RR53_BRACR</name>
<gene>
    <name evidence="7" type="ORF">F2Q69_00031342</name>
</gene>
<reference evidence="7" key="1">
    <citation type="submission" date="2019-12" db="EMBL/GenBank/DDBJ databases">
        <title>Genome sequencing and annotation of Brassica cretica.</title>
        <authorList>
            <person name="Studholme D.J."/>
            <person name="Sarris P."/>
        </authorList>
    </citation>
    <scope>NUCLEOTIDE SEQUENCE</scope>
    <source>
        <strain evidence="7">PFS-109/04</strain>
        <tissue evidence="7">Leaf</tissue>
    </source>
</reference>
<evidence type="ECO:0000256" key="1">
    <source>
        <dbReference type="ARBA" id="ARBA00005234"/>
    </source>
</evidence>
<comment type="caution">
    <text evidence="7">The sequence shown here is derived from an EMBL/GenBank/DDBJ whole genome shotgun (WGS) entry which is preliminary data.</text>
</comment>
<dbReference type="GO" id="GO:0016929">
    <property type="term" value="F:deSUMOylase activity"/>
    <property type="evidence" value="ECO:0007669"/>
    <property type="project" value="TreeGrafter"/>
</dbReference>
<feature type="region of interest" description="Disordered" evidence="5">
    <location>
        <begin position="581"/>
        <end position="600"/>
    </location>
</feature>
<dbReference type="PANTHER" id="PTHR12606:SF149">
    <property type="entry name" value="UBIQUITIN-LIKE PROTEASE FAMILY PROFILE DOMAIN-CONTAINING PROTEIN"/>
    <property type="match status" value="1"/>
</dbReference>
<feature type="domain" description="Ubiquitin-like protease family profile" evidence="6">
    <location>
        <begin position="302"/>
        <end position="772"/>
    </location>
</feature>
<evidence type="ECO:0000256" key="3">
    <source>
        <dbReference type="ARBA" id="ARBA00022801"/>
    </source>
</evidence>
<evidence type="ECO:0000256" key="2">
    <source>
        <dbReference type="ARBA" id="ARBA00022670"/>
    </source>
</evidence>
<evidence type="ECO:0000313" key="8">
    <source>
        <dbReference type="Proteomes" id="UP000712600"/>
    </source>
</evidence>
<feature type="non-terminal residue" evidence="7">
    <location>
        <position position="1"/>
    </location>
</feature>
<dbReference type="EMBL" id="QGKX02000088">
    <property type="protein sequence ID" value="KAF3583661.1"/>
    <property type="molecule type" value="Genomic_DNA"/>
</dbReference>
<sequence>VEGLLHQYGIGELPSHGRTRSVWDLDVNCMYVLLLVHGNHWISMCVNFVTRSIEVFDCAGLKHNKDLEPFSHLIPRIVKAVQSSEKRRFTVKPYDVTYAPMPFLLNKTSSDCGVYALEHIEAHLLGMDLTLVNGDNIREARQKIAYDLWEAANDPELISRMVMFVPPKATTSPTIPGPSDTMGKDSASEIPCPSATMGKSSQSLCPAATKEKGKGKVEESVVPPIVRHSPRQGRKEIETETDDMMDFLKNLSQSSTHGEPSSKKEEMSTQEYLQDAMGNLSQVSHVKDWRTPTLKDIKLPEDRVNDDDYSLVFVPEDSWAKLIHWHLKIGSSMYTTELAERVMGPAVWLQNQRTSLRRWNLSKVAFMRCIFSNQMKNSYIEFKKDRKKFRMEGLLHQYGIGELSSHGRIRSVWDLDVNRMYVPLLVHGNHWISMCVNFVTRSIEVFDCAGLKHNKDLEPFAHLIPRIVKAVQSSEKRRFTVKPNDVTYAPMPFFINKTSSDCGVYALKHIEAHLLGMDLTLVNDDNIRKARQKIAYDLWEAANDPELISRMRMFVPPKATTSPTEIETETDDMMDFLKNLSQSSTHGEPSSKKEEMSTQEYLQDAMGNLSQRTSLRRWNPSKVAFMSCIFSNQMKNAYIEFKKDRKKFRVQGLLHQYGIGELPSHGRTRSVWDLYANCMYVPLLVHGNHWISMCVNFVTHSIEVFDCAGLKHNKDLEPFAHLISRIVKAVQSSEMRGFTVKPYDVTYAQMHFFLNKTSSDCGVYALKHIEAHLLGMDLTLVNDDNISEARQKIAYDLWEAASDPEFILRMGMFVPPKATTSPTVEIL</sequence>
<feature type="compositionally biased region" description="Basic and acidic residues" evidence="5">
    <location>
        <begin position="209"/>
        <end position="219"/>
    </location>
</feature>
<evidence type="ECO:0000259" key="6">
    <source>
        <dbReference type="PROSITE" id="PS50600"/>
    </source>
</evidence>
<dbReference type="InterPro" id="IPR038765">
    <property type="entry name" value="Papain-like_cys_pep_sf"/>
</dbReference>
<accession>A0A8S9RR53</accession>
<keyword evidence="2" id="KW-0645">Protease</keyword>